<evidence type="ECO:0000313" key="2">
    <source>
        <dbReference type="EMBL" id="CAL1293901.1"/>
    </source>
</evidence>
<accession>A0AAV2BDH4</accession>
<dbReference type="InterPro" id="IPR036047">
    <property type="entry name" value="F-box-like_dom_sf"/>
</dbReference>
<feature type="domain" description="F-box" evidence="1">
    <location>
        <begin position="77"/>
        <end position="123"/>
    </location>
</feature>
<organism evidence="2 3">
    <name type="scientific">Larinioides sclopetarius</name>
    <dbReference type="NCBI Taxonomy" id="280406"/>
    <lineage>
        <taxon>Eukaryota</taxon>
        <taxon>Metazoa</taxon>
        <taxon>Ecdysozoa</taxon>
        <taxon>Arthropoda</taxon>
        <taxon>Chelicerata</taxon>
        <taxon>Arachnida</taxon>
        <taxon>Araneae</taxon>
        <taxon>Araneomorphae</taxon>
        <taxon>Entelegynae</taxon>
        <taxon>Araneoidea</taxon>
        <taxon>Araneidae</taxon>
        <taxon>Larinioides</taxon>
    </lineage>
</organism>
<dbReference type="PANTHER" id="PTHR20872:SF1">
    <property type="entry name" value="F-BOX DOMAIN-CONTAINING PROTEIN"/>
    <property type="match status" value="1"/>
</dbReference>
<name>A0AAV2BDH4_9ARAC</name>
<dbReference type="EMBL" id="CAXIEN010000337">
    <property type="protein sequence ID" value="CAL1293901.1"/>
    <property type="molecule type" value="Genomic_DNA"/>
</dbReference>
<gene>
    <name evidence="2" type="ORF">LARSCL_LOCUS18471</name>
</gene>
<dbReference type="PROSITE" id="PS50181">
    <property type="entry name" value="FBOX"/>
    <property type="match status" value="1"/>
</dbReference>
<reference evidence="2 3" key="1">
    <citation type="submission" date="2024-04" db="EMBL/GenBank/DDBJ databases">
        <authorList>
            <person name="Rising A."/>
            <person name="Reimegard J."/>
            <person name="Sonavane S."/>
            <person name="Akerstrom W."/>
            <person name="Nylinder S."/>
            <person name="Hedman E."/>
            <person name="Kallberg Y."/>
        </authorList>
    </citation>
    <scope>NUCLEOTIDE SEQUENCE [LARGE SCALE GENOMIC DNA]</scope>
</reference>
<evidence type="ECO:0000259" key="1">
    <source>
        <dbReference type="PROSITE" id="PS50181"/>
    </source>
</evidence>
<dbReference type="AlphaFoldDB" id="A0AAV2BDH4"/>
<dbReference type="Pfam" id="PF12937">
    <property type="entry name" value="F-box-like"/>
    <property type="match status" value="1"/>
</dbReference>
<dbReference type="SUPFAM" id="SSF81383">
    <property type="entry name" value="F-box domain"/>
    <property type="match status" value="1"/>
</dbReference>
<protein>
    <recommendedName>
        <fullName evidence="1">F-box domain-containing protein</fullName>
    </recommendedName>
</protein>
<dbReference type="Gene3D" id="1.20.1280.50">
    <property type="match status" value="1"/>
</dbReference>
<proteinExistence type="predicted"/>
<comment type="caution">
    <text evidence="2">The sequence shown here is derived from an EMBL/GenBank/DDBJ whole genome shotgun (WGS) entry which is preliminary data.</text>
</comment>
<feature type="non-terminal residue" evidence="2">
    <location>
        <position position="1"/>
    </location>
</feature>
<sequence>CKYLISLLRFQSQFLNTAVTTVSFDPGCLRRTEMASCHTTEKDSTSKLLTDKRLTKSTASNEKEESYEDQRIECEKQGKWSELPSLPLEKIYSYVRRQDQLNMSLVCRKWSEGFYSPSVWRTFRFELTKSQLLEDTCKLMKFVQKHSNLFRHVEIERTLVKKKKLKKNWRRRFAEFLQILTNSTQLISIKFENCGFLFWESETTTYNDVYKEIADFLGSQYHLQRVEFNVCNFYFKESAEILSKLIEGSRRSLKHLVLRGFTYYNSMDQEQISNVMQYLSSHLPTLADFPSLIILEIDYSLIFESIIAPLSNSIQTIKKSQTRGLSKIILNFHHGWMGIEEFRGLTSTDWQFLQKLCPDLKVEFNFIRSSLSWREVTFFILPNMPILSLKFMNNRTDLEVAELFNHLLACNTNGHLVTLHLDWGKRIQHLSSIFAPFLHACKKLKSLELFIKSTTNDINLLLNSWLENPHATLEKVIIYASGDIHASDPSLLNLISENVSRLKLMGLNIWLHLS</sequence>
<dbReference type="InterPro" id="IPR032675">
    <property type="entry name" value="LRR_dom_sf"/>
</dbReference>
<dbReference type="SUPFAM" id="SSF52047">
    <property type="entry name" value="RNI-like"/>
    <property type="match status" value="1"/>
</dbReference>
<evidence type="ECO:0000313" key="3">
    <source>
        <dbReference type="Proteomes" id="UP001497382"/>
    </source>
</evidence>
<dbReference type="InterPro" id="IPR001810">
    <property type="entry name" value="F-box_dom"/>
</dbReference>
<dbReference type="Gene3D" id="3.80.10.10">
    <property type="entry name" value="Ribonuclease Inhibitor"/>
    <property type="match status" value="1"/>
</dbReference>
<dbReference type="PANTHER" id="PTHR20872">
    <property type="match status" value="1"/>
</dbReference>
<keyword evidence="3" id="KW-1185">Reference proteome</keyword>
<dbReference type="Proteomes" id="UP001497382">
    <property type="component" value="Unassembled WGS sequence"/>
</dbReference>